<dbReference type="RefSeq" id="WP_073091685.1">
    <property type="nucleotide sequence ID" value="NZ_FRBC01000025.1"/>
</dbReference>
<evidence type="ECO:0000313" key="2">
    <source>
        <dbReference type="Proteomes" id="UP000184263"/>
    </source>
</evidence>
<dbReference type="OrthoDB" id="1667050at2"/>
<name>A0A1M6WJ66_SELRU</name>
<accession>A0A1M6WJ66</accession>
<proteinExistence type="predicted"/>
<dbReference type="Proteomes" id="UP000184263">
    <property type="component" value="Unassembled WGS sequence"/>
</dbReference>
<organism evidence="1 2">
    <name type="scientific">Selenomonas ruminantium</name>
    <dbReference type="NCBI Taxonomy" id="971"/>
    <lineage>
        <taxon>Bacteria</taxon>
        <taxon>Bacillati</taxon>
        <taxon>Bacillota</taxon>
        <taxon>Negativicutes</taxon>
        <taxon>Selenomonadales</taxon>
        <taxon>Selenomonadaceae</taxon>
        <taxon>Selenomonas</taxon>
    </lineage>
</organism>
<dbReference type="AlphaFoldDB" id="A0A1M6WJ66"/>
<gene>
    <name evidence="1" type="ORF">SAMN05216582_12548</name>
</gene>
<sequence>MDIEEIKHMLFHALTEESLAMRLDAAKSQQEVYEILQELSYFTLSMEEFQQGIKAMQEEA</sequence>
<dbReference type="EMBL" id="FRBC01000025">
    <property type="protein sequence ID" value="SHK93731.1"/>
    <property type="molecule type" value="Genomic_DNA"/>
</dbReference>
<protein>
    <submittedName>
        <fullName evidence="1">Uncharacterized protein</fullName>
    </submittedName>
</protein>
<evidence type="ECO:0000313" key="1">
    <source>
        <dbReference type="EMBL" id="SHK93731.1"/>
    </source>
</evidence>
<reference evidence="1 2" key="1">
    <citation type="submission" date="2016-11" db="EMBL/GenBank/DDBJ databases">
        <authorList>
            <person name="Jaros S."/>
            <person name="Januszkiewicz K."/>
            <person name="Wedrychowicz H."/>
        </authorList>
    </citation>
    <scope>NUCLEOTIDE SEQUENCE [LARGE SCALE GENOMIC DNA]</scope>
    <source>
        <strain evidence="1 2">HD4</strain>
    </source>
</reference>